<organism evidence="1 2">
    <name type="scientific">Euplotes crassus</name>
    <dbReference type="NCBI Taxonomy" id="5936"/>
    <lineage>
        <taxon>Eukaryota</taxon>
        <taxon>Sar</taxon>
        <taxon>Alveolata</taxon>
        <taxon>Ciliophora</taxon>
        <taxon>Intramacronucleata</taxon>
        <taxon>Spirotrichea</taxon>
        <taxon>Hypotrichia</taxon>
        <taxon>Euplotida</taxon>
        <taxon>Euplotidae</taxon>
        <taxon>Moneuplotes</taxon>
    </lineage>
</organism>
<accession>A0AAD1UB02</accession>
<protein>
    <submittedName>
        <fullName evidence="1">Uncharacterized protein</fullName>
    </submittedName>
</protein>
<proteinExistence type="predicted"/>
<dbReference type="EMBL" id="CAMPGE010006558">
    <property type="protein sequence ID" value="CAI2365416.1"/>
    <property type="molecule type" value="Genomic_DNA"/>
</dbReference>
<dbReference type="Proteomes" id="UP001295684">
    <property type="component" value="Unassembled WGS sequence"/>
</dbReference>
<evidence type="ECO:0000313" key="1">
    <source>
        <dbReference type="EMBL" id="CAI2365416.1"/>
    </source>
</evidence>
<evidence type="ECO:0000313" key="2">
    <source>
        <dbReference type="Proteomes" id="UP001295684"/>
    </source>
</evidence>
<dbReference type="AlphaFoldDB" id="A0AAD1UB02"/>
<name>A0AAD1UB02_EUPCR</name>
<reference evidence="1" key="1">
    <citation type="submission" date="2023-07" db="EMBL/GenBank/DDBJ databases">
        <authorList>
            <consortium name="AG Swart"/>
            <person name="Singh M."/>
            <person name="Singh A."/>
            <person name="Seah K."/>
            <person name="Emmerich C."/>
        </authorList>
    </citation>
    <scope>NUCLEOTIDE SEQUENCE</scope>
    <source>
        <strain evidence="1">DP1</strain>
    </source>
</reference>
<gene>
    <name evidence="1" type="ORF">ECRASSUSDP1_LOCUS6754</name>
</gene>
<keyword evidence="2" id="KW-1185">Reference proteome</keyword>
<sequence>MSPTVTNLFPGVGRSQHSCFPNFGFSSFSRSELSMFLIWMAFCSKLLMSLCRLLADSFVIVDSFLLRRLLLSKEDSKFPVKSSLLCLGSDQEAIFLNCVILGFCSKGVADSLVSRCRECINTGRTSYSSKMSSVMFSSEFLK</sequence>
<comment type="caution">
    <text evidence="1">The sequence shown here is derived from an EMBL/GenBank/DDBJ whole genome shotgun (WGS) entry which is preliminary data.</text>
</comment>